<feature type="transmembrane region" description="Helical" evidence="6">
    <location>
        <begin position="226"/>
        <end position="245"/>
    </location>
</feature>
<feature type="transmembrane region" description="Helical" evidence="6">
    <location>
        <begin position="141"/>
        <end position="169"/>
    </location>
</feature>
<dbReference type="AlphaFoldDB" id="A0A4R5YEK8"/>
<evidence type="ECO:0000256" key="2">
    <source>
        <dbReference type="ARBA" id="ARBA00022475"/>
    </source>
</evidence>
<dbReference type="GO" id="GO:0005886">
    <property type="term" value="C:plasma membrane"/>
    <property type="evidence" value="ECO:0007669"/>
    <property type="project" value="UniProtKB-SubCell"/>
</dbReference>
<protein>
    <submittedName>
        <fullName evidence="7">YihY/virulence factor BrkB family protein</fullName>
    </submittedName>
</protein>
<dbReference type="InterPro" id="IPR017039">
    <property type="entry name" value="Virul_fac_BrkB"/>
</dbReference>
<keyword evidence="2" id="KW-1003">Cell membrane</keyword>
<sequence length="337" mass="34995">MADRTKTPLVPRLIAKALSWRIVRAYLRYSERRGPLLADSVTYRTLFSVFAGVLLGFSVAALWLAGNPQAWQGLIDAVDSVIPGLVGEDGIIKPESLSQPVAFSLAGAVSLVGLVMAAIGAIGSLRTALRTLADKVHDDTLFFIVLARNLVLAIVIGAGLAAAAVATVLGTAGVGLVSEFVGVSADSPLTVGISAGVGILVTFILDTVVVALLFRTLSGVRAPARALWVGALIGGFGLTVLQQLSSLFVGGAGSNPLLASFATLIALLLWINLSCQVILIASSYIVAATLESEDRVRRVHGATTLIERRVQTAEDQVKAAADELHAAREALAAERAG</sequence>
<name>A0A4R5YEK8_9MICO</name>
<dbReference type="STRING" id="273677.BW34_00042"/>
<organism evidence="7 8">
    <name type="scientific">Microbacterium oleivorans</name>
    <dbReference type="NCBI Taxonomy" id="273677"/>
    <lineage>
        <taxon>Bacteria</taxon>
        <taxon>Bacillati</taxon>
        <taxon>Actinomycetota</taxon>
        <taxon>Actinomycetes</taxon>
        <taxon>Micrococcales</taxon>
        <taxon>Microbacteriaceae</taxon>
        <taxon>Microbacterium</taxon>
    </lineage>
</organism>
<comment type="subcellular location">
    <subcellularLocation>
        <location evidence="1">Cell membrane</location>
        <topology evidence="1">Multi-pass membrane protein</topology>
    </subcellularLocation>
</comment>
<dbReference type="PANTHER" id="PTHR30213">
    <property type="entry name" value="INNER MEMBRANE PROTEIN YHJD"/>
    <property type="match status" value="1"/>
</dbReference>
<comment type="caution">
    <text evidence="7">The sequence shown here is derived from an EMBL/GenBank/DDBJ whole genome shotgun (WGS) entry which is preliminary data.</text>
</comment>
<reference evidence="7 8" key="1">
    <citation type="submission" date="2019-03" db="EMBL/GenBank/DDBJ databases">
        <title>Genome Sequencing and Assembly of Various Microbes Isolated from Partially Reclaimed Soil and Acid Mine Drainage (AMD) Site.</title>
        <authorList>
            <person name="Steinbock B."/>
            <person name="Bechtold R."/>
            <person name="Sevigny J.L."/>
            <person name="Thomas D."/>
            <person name="Cuthill L.R."/>
            <person name="Aveiro Johannsen E.J."/>
            <person name="Thomas K."/>
            <person name="Ghosh A."/>
        </authorList>
    </citation>
    <scope>NUCLEOTIDE SEQUENCE [LARGE SCALE GENOMIC DNA]</scope>
    <source>
        <strain evidence="7 8">F-B2</strain>
    </source>
</reference>
<evidence type="ECO:0000256" key="5">
    <source>
        <dbReference type="ARBA" id="ARBA00023136"/>
    </source>
</evidence>
<evidence type="ECO:0000256" key="4">
    <source>
        <dbReference type="ARBA" id="ARBA00022989"/>
    </source>
</evidence>
<feature type="transmembrane region" description="Helical" evidence="6">
    <location>
        <begin position="189"/>
        <end position="214"/>
    </location>
</feature>
<accession>A0A4R5YEK8</accession>
<keyword evidence="3 6" id="KW-0812">Transmembrane</keyword>
<dbReference type="PANTHER" id="PTHR30213:SF1">
    <property type="entry name" value="INNER MEMBRANE PROTEIN YHJD"/>
    <property type="match status" value="1"/>
</dbReference>
<gene>
    <name evidence="7" type="ORF">E2R54_08040</name>
</gene>
<feature type="transmembrane region" description="Helical" evidence="6">
    <location>
        <begin position="41"/>
        <end position="65"/>
    </location>
</feature>
<evidence type="ECO:0000256" key="1">
    <source>
        <dbReference type="ARBA" id="ARBA00004651"/>
    </source>
</evidence>
<proteinExistence type="predicted"/>
<keyword evidence="5 6" id="KW-0472">Membrane</keyword>
<evidence type="ECO:0000256" key="3">
    <source>
        <dbReference type="ARBA" id="ARBA00022692"/>
    </source>
</evidence>
<dbReference type="EMBL" id="SMZX01000002">
    <property type="protein sequence ID" value="TDL43185.1"/>
    <property type="molecule type" value="Genomic_DNA"/>
</dbReference>
<evidence type="ECO:0000313" key="7">
    <source>
        <dbReference type="EMBL" id="TDL43185.1"/>
    </source>
</evidence>
<dbReference type="Pfam" id="PF03631">
    <property type="entry name" value="Virul_fac_BrkB"/>
    <property type="match status" value="1"/>
</dbReference>
<dbReference type="Proteomes" id="UP000295633">
    <property type="component" value="Unassembled WGS sequence"/>
</dbReference>
<dbReference type="RefSeq" id="WP_133399422.1">
    <property type="nucleotide sequence ID" value="NZ_SMZX01000002.1"/>
</dbReference>
<evidence type="ECO:0000313" key="8">
    <source>
        <dbReference type="Proteomes" id="UP000295633"/>
    </source>
</evidence>
<feature type="transmembrane region" description="Helical" evidence="6">
    <location>
        <begin position="257"/>
        <end position="290"/>
    </location>
</feature>
<keyword evidence="4 6" id="KW-1133">Transmembrane helix</keyword>
<evidence type="ECO:0000256" key="6">
    <source>
        <dbReference type="SAM" id="Phobius"/>
    </source>
</evidence>
<feature type="transmembrane region" description="Helical" evidence="6">
    <location>
        <begin position="103"/>
        <end position="129"/>
    </location>
</feature>